<protein>
    <submittedName>
        <fullName evidence="1">Uncharacterized protein</fullName>
    </submittedName>
</protein>
<organism evidence="1 2">
    <name type="scientific">[Myrmecia] bisecta</name>
    <dbReference type="NCBI Taxonomy" id="41462"/>
    <lineage>
        <taxon>Eukaryota</taxon>
        <taxon>Viridiplantae</taxon>
        <taxon>Chlorophyta</taxon>
        <taxon>core chlorophytes</taxon>
        <taxon>Trebouxiophyceae</taxon>
        <taxon>Trebouxiales</taxon>
        <taxon>Trebouxiaceae</taxon>
        <taxon>Myrmecia</taxon>
    </lineage>
</organism>
<sequence>MDLPDEIVRHIATFTTASSSHQGPPRAHSFPDLTLGWATPEAFAKHLAASRLQRLHIAGRVEFRIKRRGQPATTGTLVDLRQAVMEHASQEFDVEGGSESLAIARRPAAI</sequence>
<reference evidence="1 2" key="1">
    <citation type="journal article" date="2024" name="Nat. Commun.">
        <title>Phylogenomics reveals the evolutionary origins of lichenization in chlorophyte algae.</title>
        <authorList>
            <person name="Puginier C."/>
            <person name="Libourel C."/>
            <person name="Otte J."/>
            <person name="Skaloud P."/>
            <person name="Haon M."/>
            <person name="Grisel S."/>
            <person name="Petersen M."/>
            <person name="Berrin J.G."/>
            <person name="Delaux P.M."/>
            <person name="Dal Grande F."/>
            <person name="Keller J."/>
        </authorList>
    </citation>
    <scope>NUCLEOTIDE SEQUENCE [LARGE SCALE GENOMIC DNA]</scope>
    <source>
        <strain evidence="1 2">SAG 2043</strain>
    </source>
</reference>
<dbReference type="Proteomes" id="UP001489004">
    <property type="component" value="Unassembled WGS sequence"/>
</dbReference>
<keyword evidence="2" id="KW-1185">Reference proteome</keyword>
<comment type="caution">
    <text evidence="1">The sequence shown here is derived from an EMBL/GenBank/DDBJ whole genome shotgun (WGS) entry which is preliminary data.</text>
</comment>
<evidence type="ECO:0000313" key="2">
    <source>
        <dbReference type="Proteomes" id="UP001489004"/>
    </source>
</evidence>
<name>A0AAW1PP35_9CHLO</name>
<dbReference type="EMBL" id="JALJOR010000010">
    <property type="protein sequence ID" value="KAK9810388.1"/>
    <property type="molecule type" value="Genomic_DNA"/>
</dbReference>
<evidence type="ECO:0000313" key="1">
    <source>
        <dbReference type="EMBL" id="KAK9810388.1"/>
    </source>
</evidence>
<dbReference type="AlphaFoldDB" id="A0AAW1PP35"/>
<accession>A0AAW1PP35</accession>
<gene>
    <name evidence="1" type="ORF">WJX72_009816</name>
</gene>
<proteinExistence type="predicted"/>